<dbReference type="SUPFAM" id="SSF46785">
    <property type="entry name" value="Winged helix' DNA-binding domain"/>
    <property type="match status" value="1"/>
</dbReference>
<keyword evidence="2" id="KW-0808">Transferase</keyword>
<evidence type="ECO:0000313" key="3">
    <source>
        <dbReference type="Proteomes" id="UP000293852"/>
    </source>
</evidence>
<dbReference type="PANTHER" id="PTHR18964:SF149">
    <property type="entry name" value="BIFUNCTIONAL UDP-N-ACETYLGLUCOSAMINE 2-EPIMERASE_N-ACETYLMANNOSAMINE KINASE"/>
    <property type="match status" value="1"/>
</dbReference>
<dbReference type="EMBL" id="SGWX01000001">
    <property type="protein sequence ID" value="RZS62879.1"/>
    <property type="molecule type" value="Genomic_DNA"/>
</dbReference>
<reference evidence="2 3" key="1">
    <citation type="submission" date="2019-02" db="EMBL/GenBank/DDBJ databases">
        <title>Sequencing the genomes of 1000 actinobacteria strains.</title>
        <authorList>
            <person name="Klenk H.-P."/>
        </authorList>
    </citation>
    <scope>NUCLEOTIDE SEQUENCE [LARGE SCALE GENOMIC DNA]</scope>
    <source>
        <strain evidence="2 3">DSM 16932</strain>
    </source>
</reference>
<evidence type="ECO:0000313" key="2">
    <source>
        <dbReference type="EMBL" id="RZS62879.1"/>
    </source>
</evidence>
<dbReference type="InterPro" id="IPR036390">
    <property type="entry name" value="WH_DNA-bd_sf"/>
</dbReference>
<keyword evidence="3" id="KW-1185">Reference proteome</keyword>
<dbReference type="InterPro" id="IPR036388">
    <property type="entry name" value="WH-like_DNA-bd_sf"/>
</dbReference>
<keyword evidence="2" id="KW-0418">Kinase</keyword>
<sequence>MSTSPSGAGSQASLRERNTAALSAALSARGPQLQAELATLTGLSRATVSNIVGQEVEAGRFRVERVLRDGRWGVLVSLVPEGWVVFGVDVGRTHVRLVGWDTARHEIGGRAEPLAPGHSPESTLTLVARLLDDVVADAGMGRSAVRRVGLSLPASIGPDGEVVQGSVLREWSGRDLHRLAVEALGVDVVIENDANLGALAHAQHASARGGTLVYVKIASGIGAGIVTGDQVYRSTSGLTGEIGHVQVVDGGQTCYCGSRGCLETLASVRTIVADYGHARGREATVDDLVAAVLANDRVAVRILEEAGDALGRVLASVCNLLGPDAVVLGGPLAPVGEPLLAAVVASVRKRALPSAIGGVEFSMSHLEPRAEVQGACLLALAPGGVV</sequence>
<dbReference type="InterPro" id="IPR043129">
    <property type="entry name" value="ATPase_NBD"/>
</dbReference>
<dbReference type="InterPro" id="IPR000600">
    <property type="entry name" value="ROK"/>
</dbReference>
<comment type="caution">
    <text evidence="2">The sequence shown here is derived from an EMBL/GenBank/DDBJ whole genome shotgun (WGS) entry which is preliminary data.</text>
</comment>
<accession>A0A4Q7M9I3</accession>
<dbReference type="Gene3D" id="3.30.420.40">
    <property type="match status" value="2"/>
</dbReference>
<protein>
    <submittedName>
        <fullName evidence="2">Putative NBD/HSP70 family sugar kinase</fullName>
    </submittedName>
</protein>
<dbReference type="GO" id="GO:0016301">
    <property type="term" value="F:kinase activity"/>
    <property type="evidence" value="ECO:0007669"/>
    <property type="project" value="UniProtKB-KW"/>
</dbReference>
<dbReference type="PANTHER" id="PTHR18964">
    <property type="entry name" value="ROK (REPRESSOR, ORF, KINASE) FAMILY"/>
    <property type="match status" value="1"/>
</dbReference>
<dbReference type="Pfam" id="PF00480">
    <property type="entry name" value="ROK"/>
    <property type="match status" value="1"/>
</dbReference>
<evidence type="ECO:0000256" key="1">
    <source>
        <dbReference type="ARBA" id="ARBA00006479"/>
    </source>
</evidence>
<dbReference type="SUPFAM" id="SSF53067">
    <property type="entry name" value="Actin-like ATPase domain"/>
    <property type="match status" value="1"/>
</dbReference>
<comment type="similarity">
    <text evidence="1">Belongs to the ROK (NagC/XylR) family.</text>
</comment>
<dbReference type="Proteomes" id="UP000293852">
    <property type="component" value="Unassembled WGS sequence"/>
</dbReference>
<proteinExistence type="inferred from homology"/>
<dbReference type="OrthoDB" id="5174513at2"/>
<dbReference type="AlphaFoldDB" id="A0A4Q7M9I3"/>
<gene>
    <name evidence="2" type="ORF">EV386_3235</name>
</gene>
<name>A0A4Q7M9I3_9MICO</name>
<dbReference type="RefSeq" id="WP_130416314.1">
    <property type="nucleotide sequence ID" value="NZ_SGWX01000001.1"/>
</dbReference>
<dbReference type="Gene3D" id="1.10.10.10">
    <property type="entry name" value="Winged helix-like DNA-binding domain superfamily/Winged helix DNA-binding domain"/>
    <property type="match status" value="1"/>
</dbReference>
<organism evidence="2 3">
    <name type="scientific">Xylanimonas ulmi</name>
    <dbReference type="NCBI Taxonomy" id="228973"/>
    <lineage>
        <taxon>Bacteria</taxon>
        <taxon>Bacillati</taxon>
        <taxon>Actinomycetota</taxon>
        <taxon>Actinomycetes</taxon>
        <taxon>Micrococcales</taxon>
        <taxon>Promicromonosporaceae</taxon>
        <taxon>Xylanimonas</taxon>
    </lineage>
</organism>